<comment type="caution">
    <text evidence="1">The sequence shown here is derived from an EMBL/GenBank/DDBJ whole genome shotgun (WGS) entry which is preliminary data.</text>
</comment>
<dbReference type="Proteomes" id="UP001551695">
    <property type="component" value="Unassembled WGS sequence"/>
</dbReference>
<name>A0ABV3G397_9NOCA</name>
<gene>
    <name evidence="1" type="ORF">AB0I48_31825</name>
</gene>
<reference evidence="1 2" key="1">
    <citation type="submission" date="2024-06" db="EMBL/GenBank/DDBJ databases">
        <title>The Natural Products Discovery Center: Release of the First 8490 Sequenced Strains for Exploring Actinobacteria Biosynthetic Diversity.</title>
        <authorList>
            <person name="Kalkreuter E."/>
            <person name="Kautsar S.A."/>
            <person name="Yang D."/>
            <person name="Bader C.D."/>
            <person name="Teijaro C.N."/>
            <person name="Fluegel L."/>
            <person name="Davis C.M."/>
            <person name="Simpson J.R."/>
            <person name="Lauterbach L."/>
            <person name="Steele A.D."/>
            <person name="Gui C."/>
            <person name="Meng S."/>
            <person name="Li G."/>
            <person name="Viehrig K."/>
            <person name="Ye F."/>
            <person name="Su P."/>
            <person name="Kiefer A.F."/>
            <person name="Nichols A."/>
            <person name="Cepeda A.J."/>
            <person name="Yan W."/>
            <person name="Fan B."/>
            <person name="Jiang Y."/>
            <person name="Adhikari A."/>
            <person name="Zheng C.-J."/>
            <person name="Schuster L."/>
            <person name="Cowan T.M."/>
            <person name="Smanski M.J."/>
            <person name="Chevrette M.G."/>
            <person name="De Carvalho L.P.S."/>
            <person name="Shen B."/>
        </authorList>
    </citation>
    <scope>NUCLEOTIDE SEQUENCE [LARGE SCALE GENOMIC DNA]</scope>
    <source>
        <strain evidence="1 2">NPDC050403</strain>
    </source>
</reference>
<evidence type="ECO:0000313" key="1">
    <source>
        <dbReference type="EMBL" id="MEV0712159.1"/>
    </source>
</evidence>
<dbReference type="RefSeq" id="WP_355084442.1">
    <property type="nucleotide sequence ID" value="NZ_JBEXKW010000009.1"/>
</dbReference>
<accession>A0ABV3G397</accession>
<evidence type="ECO:0000313" key="2">
    <source>
        <dbReference type="Proteomes" id="UP001551695"/>
    </source>
</evidence>
<protein>
    <recommendedName>
        <fullName evidence="3">KTSC domain-containing protein</fullName>
    </recommendedName>
</protein>
<organism evidence="1 2">
    <name type="scientific">Nocardia aurea</name>
    <dbReference type="NCBI Taxonomy" id="2144174"/>
    <lineage>
        <taxon>Bacteria</taxon>
        <taxon>Bacillati</taxon>
        <taxon>Actinomycetota</taxon>
        <taxon>Actinomycetes</taxon>
        <taxon>Mycobacteriales</taxon>
        <taxon>Nocardiaceae</taxon>
        <taxon>Nocardia</taxon>
    </lineage>
</organism>
<sequence length="87" mass="9931">MKRLSTDTGARGEEIRTTEYDGITATWFARDGVIRVVGVRDTDGAETLFDGAPSLGECFDRMPRRLWDRVRFQHRDERLSEGARSPN</sequence>
<proteinExistence type="predicted"/>
<dbReference type="EMBL" id="JBFAKC010000019">
    <property type="protein sequence ID" value="MEV0712159.1"/>
    <property type="molecule type" value="Genomic_DNA"/>
</dbReference>
<keyword evidence="2" id="KW-1185">Reference proteome</keyword>
<evidence type="ECO:0008006" key="3">
    <source>
        <dbReference type="Google" id="ProtNLM"/>
    </source>
</evidence>